<accession>A0A2T7NCV6</accession>
<dbReference type="InterPro" id="IPR000859">
    <property type="entry name" value="CUB_dom"/>
</dbReference>
<comment type="caution">
    <text evidence="6">The sequence shown here is derived from an EMBL/GenBank/DDBJ whole genome shotgun (WGS) entry which is preliminary data.</text>
</comment>
<dbReference type="Pfam" id="PF00059">
    <property type="entry name" value="Lectin_C"/>
    <property type="match status" value="1"/>
</dbReference>
<sequence length="495" mass="54167">MFLMGLTMMVTTAASFTSHDYGPEVTELSITPPGGVTSARTTTQGTAYSTAANGSPTPSVHLYFSTELLTSCIDNSKSANIHAYNGTIVVDYRPTAQTKPSTLYQCQIPLSVPTGYIQTPGWDTTRTYPDFLYGSVDVQVPKNHGVMLSGSGLELSWDQSSACQNEYLMIVSGNSSAVWTGCQGPLPPTLLFLDIVKVVFKGLQASGRRGFRLLFSFHNFSSLPEKVSLTKWNCSVPFFSDFMQHFPCDLVAQCVGGEDEMNCPYSKVCGSGYIFVGGMCLVYIVPDRSYSWNEASEACMIRDLRLATLNTRRKWKEVTSLMNLKSSSRVYVGLTSSLNTLPQMYKDTTQWTDGSIAYFVNVLHSTTKIRTRRMCAYLSRTLASGTDPSFLTYTLTTCASSLQAGVLCEKPGSLSQALPVEQCVPMGEYCDGLEQCFNGADEDSCEINSLYRKDADISLPAIVNMTGKGSFNIEIHPDSGFACPPTHFRCPGDDK</sequence>
<reference evidence="6 7" key="1">
    <citation type="submission" date="2018-04" db="EMBL/GenBank/DDBJ databases">
        <title>The genome of golden apple snail Pomacea canaliculata provides insight into stress tolerance and invasive adaptation.</title>
        <authorList>
            <person name="Liu C."/>
            <person name="Liu B."/>
            <person name="Ren Y."/>
            <person name="Zhang Y."/>
            <person name="Wang H."/>
            <person name="Li S."/>
            <person name="Jiang F."/>
            <person name="Yin L."/>
            <person name="Zhang G."/>
            <person name="Qian W."/>
            <person name="Fan W."/>
        </authorList>
    </citation>
    <scope>NUCLEOTIDE SEQUENCE [LARGE SCALE GENOMIC DNA]</scope>
    <source>
        <strain evidence="6">SZHN2017</strain>
        <tissue evidence="6">Muscle</tissue>
    </source>
</reference>
<name>A0A2T7NCV6_POMCA</name>
<dbReference type="PROSITE" id="PS50041">
    <property type="entry name" value="C_TYPE_LECTIN_2"/>
    <property type="match status" value="1"/>
</dbReference>
<keyword evidence="7" id="KW-1185">Reference proteome</keyword>
<evidence type="ECO:0000256" key="1">
    <source>
        <dbReference type="ARBA" id="ARBA00023157"/>
    </source>
</evidence>
<evidence type="ECO:0000256" key="3">
    <source>
        <dbReference type="SAM" id="SignalP"/>
    </source>
</evidence>
<feature type="chain" id="PRO_5015569361" description="CUB domain-containing protein" evidence="3">
    <location>
        <begin position="16"/>
        <end position="495"/>
    </location>
</feature>
<dbReference type="SMART" id="SM00034">
    <property type="entry name" value="CLECT"/>
    <property type="match status" value="1"/>
</dbReference>
<evidence type="ECO:0000313" key="6">
    <source>
        <dbReference type="EMBL" id="PVD19008.1"/>
    </source>
</evidence>
<dbReference type="SUPFAM" id="SSF56436">
    <property type="entry name" value="C-type lectin-like"/>
    <property type="match status" value="1"/>
</dbReference>
<dbReference type="PROSITE" id="PS50068">
    <property type="entry name" value="LDLRA_2"/>
    <property type="match status" value="1"/>
</dbReference>
<dbReference type="AlphaFoldDB" id="A0A2T7NCV6"/>
<dbReference type="InterPro" id="IPR016187">
    <property type="entry name" value="CTDL_fold"/>
</dbReference>
<evidence type="ECO:0008006" key="8">
    <source>
        <dbReference type="Google" id="ProtNLM"/>
    </source>
</evidence>
<dbReference type="Gene3D" id="3.10.100.10">
    <property type="entry name" value="Mannose-Binding Protein A, subunit A"/>
    <property type="match status" value="1"/>
</dbReference>
<dbReference type="CDD" id="cd00037">
    <property type="entry name" value="CLECT"/>
    <property type="match status" value="1"/>
</dbReference>
<dbReference type="EMBL" id="PZQS01000014">
    <property type="protein sequence ID" value="PVD19008.1"/>
    <property type="molecule type" value="Genomic_DNA"/>
</dbReference>
<proteinExistence type="predicted"/>
<organism evidence="6 7">
    <name type="scientific">Pomacea canaliculata</name>
    <name type="common">Golden apple snail</name>
    <dbReference type="NCBI Taxonomy" id="400727"/>
    <lineage>
        <taxon>Eukaryota</taxon>
        <taxon>Metazoa</taxon>
        <taxon>Spiralia</taxon>
        <taxon>Lophotrochozoa</taxon>
        <taxon>Mollusca</taxon>
        <taxon>Gastropoda</taxon>
        <taxon>Caenogastropoda</taxon>
        <taxon>Architaenioglossa</taxon>
        <taxon>Ampullarioidea</taxon>
        <taxon>Ampullariidae</taxon>
        <taxon>Pomacea</taxon>
    </lineage>
</organism>
<dbReference type="SUPFAM" id="SSF49854">
    <property type="entry name" value="Spermadhesin, CUB domain"/>
    <property type="match status" value="1"/>
</dbReference>
<evidence type="ECO:0000259" key="4">
    <source>
        <dbReference type="PROSITE" id="PS01180"/>
    </source>
</evidence>
<dbReference type="InterPro" id="IPR001304">
    <property type="entry name" value="C-type_lectin-like"/>
</dbReference>
<protein>
    <recommendedName>
        <fullName evidence="8">CUB domain-containing protein</fullName>
    </recommendedName>
</protein>
<dbReference type="Gene3D" id="2.60.120.290">
    <property type="entry name" value="Spermadhesin, CUB domain"/>
    <property type="match status" value="1"/>
</dbReference>
<keyword evidence="1 2" id="KW-1015">Disulfide bond</keyword>
<gene>
    <name evidence="6" type="ORF">C0Q70_21567</name>
</gene>
<feature type="domain" description="C-type lectin" evidence="5">
    <location>
        <begin position="276"/>
        <end position="399"/>
    </location>
</feature>
<dbReference type="InterPro" id="IPR035914">
    <property type="entry name" value="Sperma_CUB_dom_sf"/>
</dbReference>
<feature type="signal peptide" evidence="3">
    <location>
        <begin position="1"/>
        <end position="15"/>
    </location>
</feature>
<evidence type="ECO:0000313" key="7">
    <source>
        <dbReference type="Proteomes" id="UP000245119"/>
    </source>
</evidence>
<feature type="domain" description="CUB" evidence="4">
    <location>
        <begin position="106"/>
        <end position="218"/>
    </location>
</feature>
<comment type="caution">
    <text evidence="2">Lacks conserved residue(s) required for the propagation of feature annotation.</text>
</comment>
<dbReference type="OrthoDB" id="9978656at2759"/>
<dbReference type="PROSITE" id="PS01180">
    <property type="entry name" value="CUB"/>
    <property type="match status" value="1"/>
</dbReference>
<keyword evidence="3" id="KW-0732">Signal</keyword>
<evidence type="ECO:0000256" key="2">
    <source>
        <dbReference type="PROSITE-ProRule" id="PRU00124"/>
    </source>
</evidence>
<feature type="disulfide bond" evidence="2">
    <location>
        <begin position="430"/>
        <end position="445"/>
    </location>
</feature>
<dbReference type="InterPro" id="IPR016186">
    <property type="entry name" value="C-type_lectin-like/link_sf"/>
</dbReference>
<dbReference type="Proteomes" id="UP000245119">
    <property type="component" value="Linkage Group LG14"/>
</dbReference>
<dbReference type="InterPro" id="IPR002172">
    <property type="entry name" value="LDrepeatLR_classA_rpt"/>
</dbReference>
<evidence type="ECO:0000259" key="5">
    <source>
        <dbReference type="PROSITE" id="PS50041"/>
    </source>
</evidence>